<evidence type="ECO:0000313" key="2">
    <source>
        <dbReference type="EMBL" id="SNV74794.1"/>
    </source>
</evidence>
<keyword evidence="3" id="KW-1185">Reference proteome</keyword>
<evidence type="ECO:0000313" key="3">
    <source>
        <dbReference type="Proteomes" id="UP000214973"/>
    </source>
</evidence>
<dbReference type="Proteomes" id="UP000214973">
    <property type="component" value="Chromosome 1"/>
</dbReference>
<proteinExistence type="predicted"/>
<feature type="chain" id="PRO_5012669984" evidence="1">
    <location>
        <begin position="22"/>
        <end position="284"/>
    </location>
</feature>
<dbReference type="KEGG" id="vrm:44547418_01751"/>
<protein>
    <submittedName>
        <fullName evidence="2">Protein of uncharacterized function (DUF3298)</fullName>
    </submittedName>
</protein>
<sequence length="284" mass="31521">MKLKQTVLIMMTAALPLTSLAAGDVIPVTKDNGTVQAEQQVDTSARKVNRNDLTYRISSTATPEQNRALRTVAGKVDRETVEVVAPNADRYMDRKEVGVSPIESTTDHLDLVFPEVKSVSPVVEKAINTTIKKYVSKVQNDVEKLNAKESDKTNVVMYYDVKTDKNGILSVLIHTYTMRDNDANGVNFVKGFTFNTTTGRQISLYDLGGINKKELVNAINNNQDVKNKLGNDFKIDKLPSEFYTTDDYSVVMILQQDVDSAHSAGTVYVPVGNLRDHENDVTKK</sequence>
<keyword evidence="1" id="KW-0732">Signal</keyword>
<feature type="signal peptide" evidence="1">
    <location>
        <begin position="1"/>
        <end position="21"/>
    </location>
</feature>
<accession>A0A239ZVG0</accession>
<dbReference type="RefSeq" id="WP_095066541.1">
    <property type="nucleotide sequence ID" value="NZ_LT906470.1"/>
</dbReference>
<dbReference type="Gene3D" id="3.30.565.40">
    <property type="entry name" value="Fervidobacterium nodosum Rt17-B1 like"/>
    <property type="match status" value="1"/>
</dbReference>
<reference evidence="2 3" key="1">
    <citation type="submission" date="2017-06" db="EMBL/GenBank/DDBJ databases">
        <authorList>
            <consortium name="Pathogen Informatics"/>
        </authorList>
    </citation>
    <scope>NUCLEOTIDE SEQUENCE [LARGE SCALE GENOMIC DNA]</scope>
    <source>
        <strain evidence="2 3">NCTC12018</strain>
    </source>
</reference>
<name>A0A239ZVG0_9FIRM</name>
<dbReference type="EMBL" id="LT906470">
    <property type="protein sequence ID" value="SNV74794.1"/>
    <property type="molecule type" value="Genomic_DNA"/>
</dbReference>
<organism evidence="2 3">
    <name type="scientific">Veillonella rodentium</name>
    <dbReference type="NCBI Taxonomy" id="248315"/>
    <lineage>
        <taxon>Bacteria</taxon>
        <taxon>Bacillati</taxon>
        <taxon>Bacillota</taxon>
        <taxon>Negativicutes</taxon>
        <taxon>Veillonellales</taxon>
        <taxon>Veillonellaceae</taxon>
        <taxon>Veillonella</taxon>
    </lineage>
</organism>
<dbReference type="AlphaFoldDB" id="A0A239ZVG0"/>
<evidence type="ECO:0000256" key="1">
    <source>
        <dbReference type="SAM" id="SignalP"/>
    </source>
</evidence>
<gene>
    <name evidence="2" type="ORF">SAMEA44547418_01751</name>
</gene>